<organism evidence="6 7">
    <name type="scientific">Microbacterium keratanolyticum</name>
    <dbReference type="NCBI Taxonomy" id="67574"/>
    <lineage>
        <taxon>Bacteria</taxon>
        <taxon>Bacillati</taxon>
        <taxon>Actinomycetota</taxon>
        <taxon>Actinomycetes</taxon>
        <taxon>Micrococcales</taxon>
        <taxon>Microbacteriaceae</taxon>
        <taxon>Microbacterium</taxon>
    </lineage>
</organism>
<evidence type="ECO:0000256" key="1">
    <source>
        <dbReference type="ARBA" id="ARBA00010923"/>
    </source>
</evidence>
<reference evidence="6" key="1">
    <citation type="journal article" date="2014" name="Int. J. Syst. Evol. Microbiol.">
        <title>Complete genome sequence of Corynebacterium casei LMG S-19264T (=DSM 44701T), isolated from a smear-ripened cheese.</title>
        <authorList>
            <consortium name="US DOE Joint Genome Institute (JGI-PGF)"/>
            <person name="Walter F."/>
            <person name="Albersmeier A."/>
            <person name="Kalinowski J."/>
            <person name="Ruckert C."/>
        </authorList>
    </citation>
    <scope>NUCLEOTIDE SEQUENCE</scope>
    <source>
        <strain evidence="6">VKM Ac-1958</strain>
    </source>
</reference>
<dbReference type="PANTHER" id="PTHR43140">
    <property type="entry name" value="TYPE-1 RESTRICTION ENZYME ECOKI SPECIFICITY PROTEIN"/>
    <property type="match status" value="1"/>
</dbReference>
<dbReference type="Gene3D" id="1.10.287.1120">
    <property type="entry name" value="Bipartite methylase S protein"/>
    <property type="match status" value="1"/>
</dbReference>
<evidence type="ECO:0000256" key="3">
    <source>
        <dbReference type="ARBA" id="ARBA00023125"/>
    </source>
</evidence>
<dbReference type="Gene3D" id="3.90.220.20">
    <property type="entry name" value="DNA methylase specificity domains"/>
    <property type="match status" value="2"/>
</dbReference>
<evidence type="ECO:0000256" key="4">
    <source>
        <dbReference type="ARBA" id="ARBA00038652"/>
    </source>
</evidence>
<feature type="domain" description="Type I restriction modification DNA specificity" evidence="5">
    <location>
        <begin position="19"/>
        <end position="187"/>
    </location>
</feature>
<dbReference type="Pfam" id="PF01420">
    <property type="entry name" value="Methylase_S"/>
    <property type="match status" value="1"/>
</dbReference>
<dbReference type="AlphaFoldDB" id="A0A9W6HS68"/>
<dbReference type="PANTHER" id="PTHR43140:SF1">
    <property type="entry name" value="TYPE I RESTRICTION ENZYME ECOKI SPECIFICITY SUBUNIT"/>
    <property type="match status" value="1"/>
</dbReference>
<keyword evidence="7" id="KW-1185">Reference proteome</keyword>
<proteinExistence type="inferred from homology"/>
<comment type="caution">
    <text evidence="6">The sequence shown here is derived from an EMBL/GenBank/DDBJ whole genome shotgun (WGS) entry which is preliminary data.</text>
</comment>
<dbReference type="InterPro" id="IPR000055">
    <property type="entry name" value="Restrct_endonuc_typeI_TRD"/>
</dbReference>
<dbReference type="SUPFAM" id="SSF116734">
    <property type="entry name" value="DNA methylase specificity domain"/>
    <property type="match status" value="2"/>
</dbReference>
<evidence type="ECO:0000313" key="6">
    <source>
        <dbReference type="EMBL" id="GLK01126.1"/>
    </source>
</evidence>
<dbReference type="CDD" id="cd17294">
    <property type="entry name" value="RMtype1_S_MmaC7ORF19P_TRD1-CR1_like"/>
    <property type="match status" value="1"/>
</dbReference>
<protein>
    <recommendedName>
        <fullName evidence="5">Type I restriction modification DNA specificity domain-containing protein</fullName>
    </recommendedName>
</protein>
<dbReference type="EMBL" id="BSET01000001">
    <property type="protein sequence ID" value="GLK01126.1"/>
    <property type="molecule type" value="Genomic_DNA"/>
</dbReference>
<dbReference type="GO" id="GO:0003677">
    <property type="term" value="F:DNA binding"/>
    <property type="evidence" value="ECO:0007669"/>
    <property type="project" value="UniProtKB-KW"/>
</dbReference>
<gene>
    <name evidence="6" type="ORF">GCM10017596_08410</name>
</gene>
<comment type="subunit">
    <text evidence="4">The methyltransferase is composed of M and S polypeptides.</text>
</comment>
<evidence type="ECO:0000256" key="2">
    <source>
        <dbReference type="ARBA" id="ARBA00022747"/>
    </source>
</evidence>
<comment type="similarity">
    <text evidence="1">Belongs to the type-I restriction system S methylase family.</text>
</comment>
<reference evidence="6" key="2">
    <citation type="submission" date="2023-01" db="EMBL/GenBank/DDBJ databases">
        <authorList>
            <person name="Sun Q."/>
            <person name="Evtushenko L."/>
        </authorList>
    </citation>
    <scope>NUCLEOTIDE SEQUENCE</scope>
    <source>
        <strain evidence="6">VKM Ac-1958</strain>
    </source>
</reference>
<dbReference type="GO" id="GO:0009307">
    <property type="term" value="P:DNA restriction-modification system"/>
    <property type="evidence" value="ECO:0007669"/>
    <property type="project" value="UniProtKB-KW"/>
</dbReference>
<accession>A0A9W6HS68</accession>
<dbReference type="RefSeq" id="WP_204938781.1">
    <property type="nucleotide sequence ID" value="NZ_BAAAUM010000001.1"/>
</dbReference>
<dbReference type="InterPro" id="IPR051212">
    <property type="entry name" value="Type-I_RE_S_subunit"/>
</dbReference>
<keyword evidence="2" id="KW-0680">Restriction system</keyword>
<evidence type="ECO:0000313" key="7">
    <source>
        <dbReference type="Proteomes" id="UP001142325"/>
    </source>
</evidence>
<dbReference type="InterPro" id="IPR044946">
    <property type="entry name" value="Restrct_endonuc_typeI_TRD_sf"/>
</dbReference>
<name>A0A9W6HS68_9MICO</name>
<sequence length="443" mass="48524">MIQEGATRTRLEWAPDIPTAWDVVNLKMLARIFAGGTPDRKNVDYWSDGTVPWLNSGSVNDWAISAPSELISQGALHNGATRWAPKGSVLVALAGQGKTKGMAARLEIDSTLNQSLAAIVPGPSIDYRFLQYWLTSNYGNIRGLAGGDLRDGLNLQHIGSIQVPRPPVEVQRAIADYLDRETAQIDAFIAKNEELITLLTERRAAVIAHAVTRGIDAKAPLKKSDVEWLGDVPSHWSVQRLASTVARARNGVWGADPEGGGEDLRCVRVADFDRPTQRIHDAAHTLRKLTPSERAGRVLRNGDLLLEKSGGGEKSPVGFVVLYDRDEPAVCSNFVARVELRAGMDPKFWTYVHGAMYRLRITEKSLKQSTGIQNLDQSAYFNEYVAVPPYREQCVIAEQVERRTAEIDAAVATARLSVELARERRAALISAAVTGKIDVGVTT</sequence>
<keyword evidence="3" id="KW-0238">DNA-binding</keyword>
<dbReference type="Proteomes" id="UP001142325">
    <property type="component" value="Unassembled WGS sequence"/>
</dbReference>
<evidence type="ECO:0000259" key="5">
    <source>
        <dbReference type="Pfam" id="PF01420"/>
    </source>
</evidence>